<accession>A0A1G2P2E6</accession>
<proteinExistence type="predicted"/>
<evidence type="ECO:0000313" key="1">
    <source>
        <dbReference type="EMBL" id="OHA42500.1"/>
    </source>
</evidence>
<protein>
    <submittedName>
        <fullName evidence="1">Uncharacterized protein</fullName>
    </submittedName>
</protein>
<dbReference type="Proteomes" id="UP000177269">
    <property type="component" value="Unassembled WGS sequence"/>
</dbReference>
<dbReference type="AlphaFoldDB" id="A0A1G2P2E6"/>
<sequence>MHKKKSMLAQKTISTPLLFLSLFCVLINANNDTRQLAIMGGTIALQYIKHARRVACLKIRISIDVGPSLLLRVLQKYSHSLRSFIIFVDIDQNTWNRLQHYVMEWNPAVEEAKTRDHISDRGESL</sequence>
<comment type="caution">
    <text evidence="1">The sequence shown here is derived from an EMBL/GenBank/DDBJ whole genome shotgun (WGS) entry which is preliminary data.</text>
</comment>
<gene>
    <name evidence="1" type="ORF">A3G52_04820</name>
</gene>
<name>A0A1G2P2E6_9BACT</name>
<organism evidence="1 2">
    <name type="scientific">Candidatus Taylorbacteria bacterium RIFCSPLOWO2_12_FULL_43_20</name>
    <dbReference type="NCBI Taxonomy" id="1802332"/>
    <lineage>
        <taxon>Bacteria</taxon>
        <taxon>Candidatus Tayloriibacteriota</taxon>
    </lineage>
</organism>
<dbReference type="EMBL" id="MHSK01000011">
    <property type="protein sequence ID" value="OHA42500.1"/>
    <property type="molecule type" value="Genomic_DNA"/>
</dbReference>
<evidence type="ECO:0000313" key="2">
    <source>
        <dbReference type="Proteomes" id="UP000177269"/>
    </source>
</evidence>
<reference evidence="1 2" key="1">
    <citation type="journal article" date="2016" name="Nat. Commun.">
        <title>Thousands of microbial genomes shed light on interconnected biogeochemical processes in an aquifer system.</title>
        <authorList>
            <person name="Anantharaman K."/>
            <person name="Brown C.T."/>
            <person name="Hug L.A."/>
            <person name="Sharon I."/>
            <person name="Castelle C.J."/>
            <person name="Probst A.J."/>
            <person name="Thomas B.C."/>
            <person name="Singh A."/>
            <person name="Wilkins M.J."/>
            <person name="Karaoz U."/>
            <person name="Brodie E.L."/>
            <person name="Williams K.H."/>
            <person name="Hubbard S.S."/>
            <person name="Banfield J.F."/>
        </authorList>
    </citation>
    <scope>NUCLEOTIDE SEQUENCE [LARGE SCALE GENOMIC DNA]</scope>
</reference>